<dbReference type="AlphaFoldDB" id="S2LB78"/>
<name>S2LB78_BILW3</name>
<dbReference type="EMBL" id="ADCP02000002">
    <property type="protein sequence ID" value="EPC05752.1"/>
    <property type="molecule type" value="Genomic_DNA"/>
</dbReference>
<dbReference type="RefSeq" id="WP_016360938.1">
    <property type="nucleotide sequence ID" value="NZ_KE150239.1"/>
</dbReference>
<evidence type="ECO:0000256" key="1">
    <source>
        <dbReference type="SAM" id="MobiDB-lite"/>
    </source>
</evidence>
<feature type="region of interest" description="Disordered" evidence="1">
    <location>
        <begin position="26"/>
        <end position="47"/>
    </location>
</feature>
<organism evidence="2 3">
    <name type="scientific">Bilophila wadsworthia (strain 3_1_6)</name>
    <dbReference type="NCBI Taxonomy" id="563192"/>
    <lineage>
        <taxon>Bacteria</taxon>
        <taxon>Pseudomonadati</taxon>
        <taxon>Thermodesulfobacteriota</taxon>
        <taxon>Desulfovibrionia</taxon>
        <taxon>Desulfovibrionales</taxon>
        <taxon>Desulfovibrionaceae</taxon>
        <taxon>Bilophila</taxon>
    </lineage>
</organism>
<proteinExistence type="predicted"/>
<comment type="caution">
    <text evidence="2">The sequence shown here is derived from an EMBL/GenBank/DDBJ whole genome shotgun (WGS) entry which is preliminary data.</text>
</comment>
<evidence type="ECO:0000313" key="3">
    <source>
        <dbReference type="Proteomes" id="UP000006034"/>
    </source>
</evidence>
<protein>
    <submittedName>
        <fullName evidence="2">Uncharacterized protein</fullName>
    </submittedName>
</protein>
<sequence length="68" mass="7842">MSNDKQETIPMGKTVMVLVIPEPKVRKATAKPVRKHKDKTAYSRKAKHKTPRMGVFFYPKGKNIDQLF</sequence>
<keyword evidence="3" id="KW-1185">Reference proteome</keyword>
<dbReference type="Proteomes" id="UP000006034">
    <property type="component" value="Unassembled WGS sequence"/>
</dbReference>
<evidence type="ECO:0000313" key="2">
    <source>
        <dbReference type="EMBL" id="EPC05752.1"/>
    </source>
</evidence>
<dbReference type="GeneID" id="78087062"/>
<reference evidence="2 3" key="2">
    <citation type="submission" date="2013-04" db="EMBL/GenBank/DDBJ databases">
        <title>The Genome Sequence of Bilophila wadsworthia 3_1_6.</title>
        <authorList>
            <consortium name="The Broad Institute Genomics Platform"/>
            <person name="Earl A."/>
            <person name="Ward D."/>
            <person name="Feldgarden M."/>
            <person name="Gevers D."/>
            <person name="Sibley C."/>
            <person name="Strauss J."/>
            <person name="Allen-Vercoe E."/>
            <person name="Walker B."/>
            <person name="Young S."/>
            <person name="Zeng Q."/>
            <person name="Gargeya S."/>
            <person name="Fitzgerald M."/>
            <person name="Haas B."/>
            <person name="Abouelleil A."/>
            <person name="Allen A.W."/>
            <person name="Alvarado L."/>
            <person name="Arachchi H.M."/>
            <person name="Berlin A.M."/>
            <person name="Chapman S.B."/>
            <person name="Gainer-Dewar J."/>
            <person name="Goldberg J."/>
            <person name="Griggs A."/>
            <person name="Gujja S."/>
            <person name="Hansen M."/>
            <person name="Howarth C."/>
            <person name="Imamovic A."/>
            <person name="Ireland A."/>
            <person name="Larimer J."/>
            <person name="McCowan C."/>
            <person name="Murphy C."/>
            <person name="Pearson M."/>
            <person name="Poon T.W."/>
            <person name="Priest M."/>
            <person name="Roberts A."/>
            <person name="Saif S."/>
            <person name="Shea T."/>
            <person name="Sisk P."/>
            <person name="Sykes S."/>
            <person name="Wortman J."/>
            <person name="Nusbaum C."/>
            <person name="Birren B."/>
        </authorList>
    </citation>
    <scope>NUCLEOTIDE SEQUENCE [LARGE SCALE GENOMIC DNA]</scope>
    <source>
        <strain evidence="2 3">3_1_6</strain>
    </source>
</reference>
<dbReference type="HOGENOM" id="CLU_204400_0_0_7"/>
<gene>
    <name evidence="2" type="ORF">HMPREF0179_05274</name>
</gene>
<reference evidence="2 3" key="1">
    <citation type="submission" date="2010-10" db="EMBL/GenBank/DDBJ databases">
        <authorList>
            <consortium name="The Broad Institute Genome Sequencing Platform"/>
            <person name="Ward D."/>
            <person name="Earl A."/>
            <person name="Feldgarden M."/>
            <person name="Young S.K."/>
            <person name="Gargeya S."/>
            <person name="Zeng Q."/>
            <person name="Alvarado L."/>
            <person name="Berlin A."/>
            <person name="Bochicchio J."/>
            <person name="Chapman S.B."/>
            <person name="Chen Z."/>
            <person name="Freedman E."/>
            <person name="Gellesch M."/>
            <person name="Goldberg J."/>
            <person name="Griggs A."/>
            <person name="Gujja S."/>
            <person name="Heilman E."/>
            <person name="Heiman D."/>
            <person name="Howarth C."/>
            <person name="Mehta T."/>
            <person name="Neiman D."/>
            <person name="Pearson M."/>
            <person name="Roberts A."/>
            <person name="Saif S."/>
            <person name="Shea T."/>
            <person name="Shenoy N."/>
            <person name="Sisk P."/>
            <person name="Stolte C."/>
            <person name="Sykes S."/>
            <person name="White J."/>
            <person name="Yandava C."/>
            <person name="Allen-Vercoe E."/>
            <person name="Sibley C."/>
            <person name="Ambrose C.E."/>
            <person name="Strauss J."/>
            <person name="Daigneault M."/>
            <person name="Haas B."/>
            <person name="Nusbaum C."/>
            <person name="Birren B."/>
        </authorList>
    </citation>
    <scope>NUCLEOTIDE SEQUENCE [LARGE SCALE GENOMIC DNA]</scope>
    <source>
        <strain evidence="2 3">3_1_6</strain>
    </source>
</reference>
<accession>S2LB78</accession>